<reference evidence="8 9" key="1">
    <citation type="submission" date="2018-11" db="EMBL/GenBank/DDBJ databases">
        <title>Genome sequencing and assembly of Anaerosphaera sp. nov., GS7-6-2.</title>
        <authorList>
            <person name="Rettenmaier R."/>
            <person name="Liebl W."/>
            <person name="Zverlov V."/>
        </authorList>
    </citation>
    <scope>NUCLEOTIDE SEQUENCE [LARGE SCALE GENOMIC DNA]</scope>
    <source>
        <strain evidence="8 9">GS7-6-2</strain>
    </source>
</reference>
<sequence>MKEIIVNENDSGQRVDRFLKKYLKKASLSFIYKNLRKKNITLNGKKTTPETLLNSGDVLRLYFSDETLEKFIEDKVNFKSKKFPRVIFEDENIILLNKPVGVLTHNDKREFETNMVDMMIDYLIARGEFNPRAEKTFRPALVNRLDRNTSGILIGAKNAAALRILNKAMRLNNIEKYYLALVYGKTPKHFKDESYLVKDGDKNKVKVQKVEVEEGKYSKTIFNTIASTVDYSLLSVNLITGRTHQIRTVLMSKGFPIVGDRKYFKGKDNELFNRKYSYDSQFLHNYKIIFKDIEGELSYLKNKTFYLNLPAKEEDIIEDIFKDRNIWRM</sequence>
<dbReference type="PROSITE" id="PS50889">
    <property type="entry name" value="S4"/>
    <property type="match status" value="1"/>
</dbReference>
<dbReference type="InterPro" id="IPR002942">
    <property type="entry name" value="S4_RNA-bd"/>
</dbReference>
<evidence type="ECO:0000256" key="3">
    <source>
        <dbReference type="ARBA" id="ARBA00023235"/>
    </source>
</evidence>
<dbReference type="RefSeq" id="WP_127724632.1">
    <property type="nucleotide sequence ID" value="NZ_RLIH01000008.1"/>
</dbReference>
<evidence type="ECO:0000256" key="6">
    <source>
        <dbReference type="RuleBase" id="RU362028"/>
    </source>
</evidence>
<dbReference type="InterPro" id="IPR006224">
    <property type="entry name" value="PsdUridine_synth_RluA-like_CS"/>
</dbReference>
<dbReference type="SMART" id="SM00363">
    <property type="entry name" value="S4"/>
    <property type="match status" value="1"/>
</dbReference>
<comment type="caution">
    <text evidence="8">The sequence shown here is derived from an EMBL/GenBank/DDBJ whole genome shotgun (WGS) entry which is preliminary data.</text>
</comment>
<dbReference type="PANTHER" id="PTHR21600">
    <property type="entry name" value="MITOCHONDRIAL RNA PSEUDOURIDINE SYNTHASE"/>
    <property type="match status" value="1"/>
</dbReference>
<evidence type="ECO:0000256" key="4">
    <source>
        <dbReference type="PIRSR" id="PIRSR606225-1"/>
    </source>
</evidence>
<evidence type="ECO:0000256" key="1">
    <source>
        <dbReference type="ARBA" id="ARBA00000073"/>
    </source>
</evidence>
<dbReference type="CDD" id="cd02869">
    <property type="entry name" value="PseudoU_synth_RluA_like"/>
    <property type="match status" value="1"/>
</dbReference>
<protein>
    <recommendedName>
        <fullName evidence="6">Pseudouridine synthase</fullName>
        <ecNumber evidence="6">5.4.99.-</ecNumber>
    </recommendedName>
</protein>
<dbReference type="Pfam" id="PF00849">
    <property type="entry name" value="PseudoU_synth_2"/>
    <property type="match status" value="1"/>
</dbReference>
<evidence type="ECO:0000256" key="2">
    <source>
        <dbReference type="ARBA" id="ARBA00010876"/>
    </source>
</evidence>
<evidence type="ECO:0000259" key="7">
    <source>
        <dbReference type="SMART" id="SM00363"/>
    </source>
</evidence>
<dbReference type="CDD" id="cd00165">
    <property type="entry name" value="S4"/>
    <property type="match status" value="1"/>
</dbReference>
<dbReference type="PROSITE" id="PS01129">
    <property type="entry name" value="PSI_RLU"/>
    <property type="match status" value="1"/>
</dbReference>
<accession>A0A437S6F5</accession>
<comment type="function">
    <text evidence="6">Responsible for synthesis of pseudouridine from uracil.</text>
</comment>
<dbReference type="AlphaFoldDB" id="A0A437S6F5"/>
<dbReference type="GO" id="GO:0120159">
    <property type="term" value="F:rRNA pseudouridine synthase activity"/>
    <property type="evidence" value="ECO:0007669"/>
    <property type="project" value="UniProtKB-ARBA"/>
</dbReference>
<dbReference type="GO" id="GO:0000455">
    <property type="term" value="P:enzyme-directed rRNA pseudouridine synthesis"/>
    <property type="evidence" value="ECO:0007669"/>
    <property type="project" value="UniProtKB-ARBA"/>
</dbReference>
<name>A0A437S6F5_9FIRM</name>
<evidence type="ECO:0000256" key="5">
    <source>
        <dbReference type="PROSITE-ProRule" id="PRU00182"/>
    </source>
</evidence>
<dbReference type="EMBL" id="RLIH01000008">
    <property type="protein sequence ID" value="RVU54585.1"/>
    <property type="molecule type" value="Genomic_DNA"/>
</dbReference>
<dbReference type="Gene3D" id="3.10.290.10">
    <property type="entry name" value="RNA-binding S4 domain"/>
    <property type="match status" value="1"/>
</dbReference>
<dbReference type="InterPro" id="IPR006145">
    <property type="entry name" value="PsdUridine_synth_RsuA/RluA"/>
</dbReference>
<evidence type="ECO:0000313" key="8">
    <source>
        <dbReference type="EMBL" id="RVU54585.1"/>
    </source>
</evidence>
<dbReference type="InterPro" id="IPR020103">
    <property type="entry name" value="PsdUridine_synth_cat_dom_sf"/>
</dbReference>
<organism evidence="8 9">
    <name type="scientific">Anaerosphaera multitolerans</name>
    <dbReference type="NCBI Taxonomy" id="2487351"/>
    <lineage>
        <taxon>Bacteria</taxon>
        <taxon>Bacillati</taxon>
        <taxon>Bacillota</taxon>
        <taxon>Tissierellia</taxon>
        <taxon>Tissierellales</taxon>
        <taxon>Peptoniphilaceae</taxon>
        <taxon>Anaerosphaera</taxon>
    </lineage>
</organism>
<dbReference type="Gene3D" id="3.30.2350.10">
    <property type="entry name" value="Pseudouridine synthase"/>
    <property type="match status" value="1"/>
</dbReference>
<dbReference type="SUPFAM" id="SSF55120">
    <property type="entry name" value="Pseudouridine synthase"/>
    <property type="match status" value="1"/>
</dbReference>
<dbReference type="SUPFAM" id="SSF55174">
    <property type="entry name" value="Alpha-L RNA-binding motif"/>
    <property type="match status" value="1"/>
</dbReference>
<dbReference type="InterPro" id="IPR036986">
    <property type="entry name" value="S4_RNA-bd_sf"/>
</dbReference>
<dbReference type="GO" id="GO:0003723">
    <property type="term" value="F:RNA binding"/>
    <property type="evidence" value="ECO:0007669"/>
    <property type="project" value="UniProtKB-KW"/>
</dbReference>
<dbReference type="Proteomes" id="UP000288812">
    <property type="component" value="Unassembled WGS sequence"/>
</dbReference>
<dbReference type="InterPro" id="IPR006225">
    <property type="entry name" value="PsdUridine_synth_RluC/D"/>
</dbReference>
<dbReference type="OrthoDB" id="9807829at2"/>
<keyword evidence="9" id="KW-1185">Reference proteome</keyword>
<comment type="similarity">
    <text evidence="2 6">Belongs to the pseudouridine synthase RluA family.</text>
</comment>
<comment type="catalytic activity">
    <reaction evidence="1 6">
        <text>a uridine in RNA = a pseudouridine in RNA</text>
        <dbReference type="Rhea" id="RHEA:48348"/>
        <dbReference type="Rhea" id="RHEA-COMP:12068"/>
        <dbReference type="Rhea" id="RHEA-COMP:12069"/>
        <dbReference type="ChEBI" id="CHEBI:65314"/>
        <dbReference type="ChEBI" id="CHEBI:65315"/>
    </reaction>
</comment>
<dbReference type="InterPro" id="IPR050188">
    <property type="entry name" value="RluA_PseudoU_synthase"/>
</dbReference>
<dbReference type="PANTHER" id="PTHR21600:SF83">
    <property type="entry name" value="PSEUDOURIDYLATE SYNTHASE RPUSD4, MITOCHONDRIAL"/>
    <property type="match status" value="1"/>
</dbReference>
<dbReference type="EC" id="5.4.99.-" evidence="6"/>
<keyword evidence="3 6" id="KW-0413">Isomerase</keyword>
<dbReference type="NCBIfam" id="TIGR00005">
    <property type="entry name" value="rluA_subfam"/>
    <property type="match status" value="1"/>
</dbReference>
<gene>
    <name evidence="8" type="ORF">EF514_06575</name>
</gene>
<proteinExistence type="inferred from homology"/>
<keyword evidence="5" id="KW-0694">RNA-binding</keyword>
<evidence type="ECO:0000313" key="9">
    <source>
        <dbReference type="Proteomes" id="UP000288812"/>
    </source>
</evidence>
<feature type="domain" description="RNA-binding S4" evidence="7">
    <location>
        <begin position="13"/>
        <end position="73"/>
    </location>
</feature>
<feature type="active site" evidence="4">
    <location>
        <position position="146"/>
    </location>
</feature>